<dbReference type="SMART" id="SM00232">
    <property type="entry name" value="JAB_MPN"/>
    <property type="match status" value="1"/>
</dbReference>
<dbReference type="InterPro" id="IPR027531">
    <property type="entry name" value="eIF3f"/>
</dbReference>
<proteinExistence type="inferred from homology"/>
<keyword evidence="1 4" id="KW-0963">Cytoplasm</keyword>
<gene>
    <name evidence="6" type="ORF">AWJ20_4341</name>
</gene>
<dbReference type="PROSITE" id="PS50249">
    <property type="entry name" value="MPN"/>
    <property type="match status" value="1"/>
</dbReference>
<evidence type="ECO:0000256" key="2">
    <source>
        <dbReference type="ARBA" id="ARBA00022540"/>
    </source>
</evidence>
<dbReference type="KEGG" id="slb:AWJ20_4341"/>
<sequence>MSDSILHLARQGTSAVPGAPTISSPSNVVVHAQALFQILDHSLRRNAGQQRVIGTLLGVRSEDGLEVEIKSAYGVPHDETEDQVIVAMDHNRTMYQLHRKANPKDVILGWYATSNELNNLSGLVQDFYSQQSSGTYPYPAVHLTVETGSASSDIDIRTYISSPVGVIGEDKTSSGNCIFVPVPNEVRYSEVEKSALSVLSQAKDDENRSAPLVSDMKALEDSIVEVIDMLQRVSAYVNGIITGNTPANVAIGKYLLKSLSLVPSLSAETLEKLFNSHLQDVLMVVYLANTVKTQLQLSSRLTPLV</sequence>
<reference evidence="6 7" key="1">
    <citation type="submission" date="2016-02" db="EMBL/GenBank/DDBJ databases">
        <title>Complete genome sequence and transcriptome regulation of the pentose utilising yeast Sugiyamaella lignohabitans.</title>
        <authorList>
            <person name="Bellasio M."/>
            <person name="Peymann A."/>
            <person name="Valli M."/>
            <person name="Sipitzky M."/>
            <person name="Graf A."/>
            <person name="Sauer M."/>
            <person name="Marx H."/>
            <person name="Mattanovich D."/>
        </authorList>
    </citation>
    <scope>NUCLEOTIDE SEQUENCE [LARGE SCALE GENOMIC DNA]</scope>
    <source>
        <strain evidence="6 7">CBS 10342</strain>
    </source>
</reference>
<dbReference type="InterPro" id="IPR000555">
    <property type="entry name" value="JAMM/MPN+_dom"/>
</dbReference>
<comment type="function">
    <text evidence="4">Component of the eukaryotic translation initiation factor 3 (eIF-3) complex, which is involved in protein synthesis of a specialized repertoire of mRNAs and, together with other initiation factors, stimulates binding of mRNA and methionyl-tRNAi to the 40S ribosome. The eIF-3 complex specifically targets and initiates translation of a subset of mRNAs involved in cell proliferation.</text>
</comment>
<evidence type="ECO:0000313" key="7">
    <source>
        <dbReference type="Proteomes" id="UP000189580"/>
    </source>
</evidence>
<accession>A0A167CCZ1</accession>
<evidence type="ECO:0000256" key="4">
    <source>
        <dbReference type="HAMAP-Rule" id="MF_03005"/>
    </source>
</evidence>
<name>A0A167CCZ1_9ASCO</name>
<protein>
    <recommendedName>
        <fullName evidence="4">Eukaryotic translation initiation factor 3 subunit F</fullName>
        <shortName evidence="4">eIF3f</shortName>
    </recommendedName>
</protein>
<dbReference type="GeneID" id="30036463"/>
<dbReference type="GO" id="GO:0031369">
    <property type="term" value="F:translation initiation factor binding"/>
    <property type="evidence" value="ECO:0007669"/>
    <property type="project" value="InterPro"/>
</dbReference>
<dbReference type="Pfam" id="PF13012">
    <property type="entry name" value="MitMem_reg"/>
    <property type="match status" value="1"/>
</dbReference>
<evidence type="ECO:0000313" key="6">
    <source>
        <dbReference type="EMBL" id="ANB11524.1"/>
    </source>
</evidence>
<feature type="domain" description="MPN" evidence="5">
    <location>
        <begin position="28"/>
        <end position="165"/>
    </location>
</feature>
<dbReference type="PANTHER" id="PTHR10540:SF6">
    <property type="entry name" value="EUKARYOTIC TRANSLATION INITIATION FACTOR 3 SUBUNIT F"/>
    <property type="match status" value="1"/>
</dbReference>
<comment type="subunit">
    <text evidence="4">Component of the eukaryotic translation initiation factor 3 (eIF-3) complex.</text>
</comment>
<organism evidence="6 7">
    <name type="scientific">Sugiyamaella lignohabitans</name>
    <dbReference type="NCBI Taxonomy" id="796027"/>
    <lineage>
        <taxon>Eukaryota</taxon>
        <taxon>Fungi</taxon>
        <taxon>Dikarya</taxon>
        <taxon>Ascomycota</taxon>
        <taxon>Saccharomycotina</taxon>
        <taxon>Dipodascomycetes</taxon>
        <taxon>Dipodascales</taxon>
        <taxon>Trichomonascaceae</taxon>
        <taxon>Sugiyamaella</taxon>
    </lineage>
</organism>
<dbReference type="GO" id="GO:0033290">
    <property type="term" value="C:eukaryotic 48S preinitiation complex"/>
    <property type="evidence" value="ECO:0007669"/>
    <property type="project" value="UniProtKB-UniRule"/>
</dbReference>
<dbReference type="GO" id="GO:0008237">
    <property type="term" value="F:metallopeptidase activity"/>
    <property type="evidence" value="ECO:0007669"/>
    <property type="project" value="InterPro"/>
</dbReference>
<evidence type="ECO:0000256" key="1">
    <source>
        <dbReference type="ARBA" id="ARBA00022490"/>
    </source>
</evidence>
<evidence type="ECO:0000256" key="3">
    <source>
        <dbReference type="ARBA" id="ARBA00022917"/>
    </source>
</evidence>
<dbReference type="GO" id="GO:0016282">
    <property type="term" value="C:eukaryotic 43S preinitiation complex"/>
    <property type="evidence" value="ECO:0007669"/>
    <property type="project" value="UniProtKB-UniRule"/>
</dbReference>
<evidence type="ECO:0000259" key="5">
    <source>
        <dbReference type="PROSITE" id="PS50249"/>
    </source>
</evidence>
<dbReference type="GO" id="GO:0003743">
    <property type="term" value="F:translation initiation factor activity"/>
    <property type="evidence" value="ECO:0007669"/>
    <property type="project" value="UniProtKB-UniRule"/>
</dbReference>
<comment type="subcellular location">
    <subcellularLocation>
        <location evidence="4">Cytoplasm</location>
    </subcellularLocation>
</comment>
<dbReference type="InterPro" id="IPR024969">
    <property type="entry name" value="EIF3F/CSN6-like_C"/>
</dbReference>
<dbReference type="OrthoDB" id="25498at2759"/>
<dbReference type="PANTHER" id="PTHR10540">
    <property type="entry name" value="EUKARYOTIC TRANSLATION INITIATION FACTOR 3 SUBUNIT F-RELATED"/>
    <property type="match status" value="1"/>
</dbReference>
<keyword evidence="2 4" id="KW-0396">Initiation factor</keyword>
<dbReference type="AlphaFoldDB" id="A0A167CCZ1"/>
<dbReference type="RefSeq" id="XP_018734001.1">
    <property type="nucleotide sequence ID" value="XM_018881408.1"/>
</dbReference>
<dbReference type="Proteomes" id="UP000189580">
    <property type="component" value="Chromosome c"/>
</dbReference>
<dbReference type="CDD" id="cd08064">
    <property type="entry name" value="MPN_eIF3f"/>
    <property type="match status" value="1"/>
</dbReference>
<dbReference type="InterPro" id="IPR037518">
    <property type="entry name" value="MPN"/>
</dbReference>
<dbReference type="Gene3D" id="3.40.140.10">
    <property type="entry name" value="Cytidine Deaminase, domain 2"/>
    <property type="match status" value="1"/>
</dbReference>
<dbReference type="EMBL" id="CP014500">
    <property type="protein sequence ID" value="ANB11524.1"/>
    <property type="molecule type" value="Genomic_DNA"/>
</dbReference>
<dbReference type="Pfam" id="PF01398">
    <property type="entry name" value="JAB"/>
    <property type="match status" value="1"/>
</dbReference>
<dbReference type="HAMAP" id="MF_03005">
    <property type="entry name" value="eIF3f"/>
    <property type="match status" value="1"/>
</dbReference>
<comment type="similarity">
    <text evidence="4">Belongs to the eIF-3 subunit F family.</text>
</comment>
<dbReference type="GO" id="GO:0001732">
    <property type="term" value="P:formation of cytoplasmic translation initiation complex"/>
    <property type="evidence" value="ECO:0007669"/>
    <property type="project" value="UniProtKB-UniRule"/>
</dbReference>
<keyword evidence="7" id="KW-1185">Reference proteome</keyword>
<dbReference type="GO" id="GO:0071541">
    <property type="term" value="C:eukaryotic translation initiation factor 3 complex, eIF3m"/>
    <property type="evidence" value="ECO:0007669"/>
    <property type="project" value="TreeGrafter"/>
</dbReference>
<keyword evidence="3 4" id="KW-0648">Protein biosynthesis</keyword>